<accession>A0ABN8Y233</accession>
<sequence>MRGLNLQRITYVKLGGRDVPPREAWKWPRPGRSPSRGRGGKAFGGCFRHTAGAVGPAARPGTSHLRSQQLCDRTLGRPKGTAPRAAPAARSPGVAAPQGCECAPDPRPALHA</sequence>
<protein>
    <submittedName>
        <fullName evidence="2">Uncharacterized protein</fullName>
    </submittedName>
</protein>
<reference evidence="2" key="1">
    <citation type="submission" date="2023-04" db="EMBL/GenBank/DDBJ databases">
        <authorList>
            <consortium name="ELIXIR-Norway"/>
        </authorList>
    </citation>
    <scope>NUCLEOTIDE SEQUENCE [LARGE SCALE GENOMIC DNA]</scope>
</reference>
<feature type="region of interest" description="Disordered" evidence="1">
    <location>
        <begin position="17"/>
        <end position="44"/>
    </location>
</feature>
<evidence type="ECO:0000256" key="1">
    <source>
        <dbReference type="SAM" id="MobiDB-lite"/>
    </source>
</evidence>
<feature type="region of interest" description="Disordered" evidence="1">
    <location>
        <begin position="73"/>
        <end position="112"/>
    </location>
</feature>
<gene>
    <name evidence="2" type="ORF">MRATA1EN1_LOCUS3962</name>
</gene>
<keyword evidence="3" id="KW-1185">Reference proteome</keyword>
<evidence type="ECO:0000313" key="3">
    <source>
        <dbReference type="Proteomes" id="UP001176941"/>
    </source>
</evidence>
<evidence type="ECO:0000313" key="2">
    <source>
        <dbReference type="EMBL" id="CAI9155000.1"/>
    </source>
</evidence>
<organism evidence="2 3">
    <name type="scientific">Rangifer tarandus platyrhynchus</name>
    <name type="common">Svalbard reindeer</name>
    <dbReference type="NCBI Taxonomy" id="3082113"/>
    <lineage>
        <taxon>Eukaryota</taxon>
        <taxon>Metazoa</taxon>
        <taxon>Chordata</taxon>
        <taxon>Craniata</taxon>
        <taxon>Vertebrata</taxon>
        <taxon>Euteleostomi</taxon>
        <taxon>Mammalia</taxon>
        <taxon>Eutheria</taxon>
        <taxon>Laurasiatheria</taxon>
        <taxon>Artiodactyla</taxon>
        <taxon>Ruminantia</taxon>
        <taxon>Pecora</taxon>
        <taxon>Cervidae</taxon>
        <taxon>Odocoileinae</taxon>
        <taxon>Rangifer</taxon>
    </lineage>
</organism>
<dbReference type="Proteomes" id="UP001176941">
    <property type="component" value="Chromosome 12"/>
</dbReference>
<feature type="compositionally biased region" description="Low complexity" evidence="1">
    <location>
        <begin position="77"/>
        <end position="97"/>
    </location>
</feature>
<name>A0ABN8Y233_RANTA</name>
<feature type="compositionally biased region" description="Basic and acidic residues" evidence="1">
    <location>
        <begin position="17"/>
        <end position="26"/>
    </location>
</feature>
<dbReference type="EMBL" id="OX459948">
    <property type="protein sequence ID" value="CAI9155000.1"/>
    <property type="molecule type" value="Genomic_DNA"/>
</dbReference>
<proteinExistence type="predicted"/>